<dbReference type="InterPro" id="IPR029063">
    <property type="entry name" value="SAM-dependent_MTases_sf"/>
</dbReference>
<comment type="caution">
    <text evidence="1">The sequence shown here is derived from an EMBL/GenBank/DDBJ whole genome shotgun (WGS) entry which is preliminary data.</text>
</comment>
<organism evidence="1 2">
    <name type="scientific">Madurella fahalii</name>
    <dbReference type="NCBI Taxonomy" id="1157608"/>
    <lineage>
        <taxon>Eukaryota</taxon>
        <taxon>Fungi</taxon>
        <taxon>Dikarya</taxon>
        <taxon>Ascomycota</taxon>
        <taxon>Pezizomycotina</taxon>
        <taxon>Sordariomycetes</taxon>
        <taxon>Sordariomycetidae</taxon>
        <taxon>Sordariales</taxon>
        <taxon>Sordariales incertae sedis</taxon>
        <taxon>Madurella</taxon>
    </lineage>
</organism>
<dbReference type="Gene3D" id="3.40.50.150">
    <property type="entry name" value="Vaccinia Virus protein VP39"/>
    <property type="match status" value="1"/>
</dbReference>
<dbReference type="PANTHER" id="PTHR14614:SF104">
    <property type="entry name" value="N-METHYLTRANSFERASE, PUTATIVE (AFU_ORTHOLOGUE AFUA_1G17750)-RELATED"/>
    <property type="match status" value="1"/>
</dbReference>
<dbReference type="GeneID" id="98175829"/>
<dbReference type="EMBL" id="BAAFSV010000002">
    <property type="protein sequence ID" value="GAB1314876.1"/>
    <property type="molecule type" value="Genomic_DNA"/>
</dbReference>
<proteinExistence type="predicted"/>
<gene>
    <name evidence="1" type="ORF">MFIFM68171_05086</name>
</gene>
<evidence type="ECO:0008006" key="3">
    <source>
        <dbReference type="Google" id="ProtNLM"/>
    </source>
</evidence>
<accession>A0ABQ0GAW6</accession>
<dbReference type="Proteomes" id="UP001628179">
    <property type="component" value="Unassembled WGS sequence"/>
</dbReference>
<dbReference type="Pfam" id="PF10294">
    <property type="entry name" value="Methyltransf_16"/>
    <property type="match status" value="1"/>
</dbReference>
<dbReference type="RefSeq" id="XP_070916607.1">
    <property type="nucleotide sequence ID" value="XM_071060506.1"/>
</dbReference>
<protein>
    <recommendedName>
        <fullName evidence="3">Nicotinamide N-methyltransferase</fullName>
    </recommendedName>
</protein>
<sequence length="323" mass="34945">MALIARVSVTGPVTSEPEDILGSSLGIVFPDDVVNLHGDADHGLLYTSPHLPHPLQLSLAEVSTEADRSLFSHYLWNSSLLLAELIEADTLRLGRGGNDGNPSSVSSSGTMTKTAAPPSAAFDVAGLSTIELGAGTALPSIISGLLGARRVVVTDYPAPPILKTLRHNVSSTVQPKFSPPGRFAVEEVLVEGHAWGELDSAFAQRNRHAFDRVFLADCLWMPWQHENLRRSVAWFLGEGDGARAWAVAGFHTGRENVGAFFDAEALAGVGLEVERMWEQECDGREREWTWDRGAEDVSVRKRWLVVAVLRRILKPADGGDGVP</sequence>
<reference evidence="1 2" key="1">
    <citation type="submission" date="2024-09" db="EMBL/GenBank/DDBJ databases">
        <title>Itraconazole resistance in Madurella fahalii resulting from another homologue of gene encoding cytochrome P450 14-alpha sterol demethylase (CYP51).</title>
        <authorList>
            <person name="Yoshioka I."/>
            <person name="Fahal A.H."/>
            <person name="Kaneko S."/>
            <person name="Yaguchi T."/>
        </authorList>
    </citation>
    <scope>NUCLEOTIDE SEQUENCE [LARGE SCALE GENOMIC DNA]</scope>
    <source>
        <strain evidence="1 2">IFM 68171</strain>
    </source>
</reference>
<name>A0ABQ0GAW6_9PEZI</name>
<evidence type="ECO:0000313" key="2">
    <source>
        <dbReference type="Proteomes" id="UP001628179"/>
    </source>
</evidence>
<dbReference type="InterPro" id="IPR019410">
    <property type="entry name" value="Methyltransf_16"/>
</dbReference>
<keyword evidence="2" id="KW-1185">Reference proteome</keyword>
<evidence type="ECO:0000313" key="1">
    <source>
        <dbReference type="EMBL" id="GAB1314876.1"/>
    </source>
</evidence>
<dbReference type="PANTHER" id="PTHR14614">
    <property type="entry name" value="HEPATOCELLULAR CARCINOMA-ASSOCIATED ANTIGEN"/>
    <property type="match status" value="1"/>
</dbReference>